<name>A0A3G5AKC0_9VIRU</name>
<gene>
    <name evidence="2" type="ORF">Sylvanvirus5_21</name>
</gene>
<evidence type="ECO:0000313" key="2">
    <source>
        <dbReference type="EMBL" id="AYV86653.1"/>
    </source>
</evidence>
<dbReference type="Pfam" id="PF01755">
    <property type="entry name" value="Glyco_transf_25"/>
    <property type="match status" value="1"/>
</dbReference>
<proteinExistence type="predicted"/>
<sequence length="264" mass="29647">MSKYDACTFNLNTDAMNALNAAHSVHSLQPIQSVQSVQCTDSSQSATPSHSITDVFTPGMKTGELGCAQSHINLWRRMIEQNLPYALILEDDVQFRTDWLEQLSTCSVPLDDPEWHGLFLNIMGSMLPPYHTWARIGPQCCTGAYILSARGAQWLLAHFGKGNHTRDLNKDCDVTGTTKGAENDAENSATNSTESSSELLFPFTVADWMTMKMHKQGHSYSMFPWLVKQEYQDSTIRPIHEMVGNKHYSNTLLRDAQYSSTNYI</sequence>
<dbReference type="InterPro" id="IPR002654">
    <property type="entry name" value="Glyco_trans_25"/>
</dbReference>
<accession>A0A3G5AKC0</accession>
<feature type="domain" description="Glycosyl transferase family 25" evidence="1">
    <location>
        <begin position="56"/>
        <end position="107"/>
    </location>
</feature>
<reference evidence="2" key="1">
    <citation type="submission" date="2018-10" db="EMBL/GenBank/DDBJ databases">
        <title>Hidden diversity of soil giant viruses.</title>
        <authorList>
            <person name="Schulz F."/>
            <person name="Alteio L."/>
            <person name="Goudeau D."/>
            <person name="Ryan E.M."/>
            <person name="Malmstrom R.R."/>
            <person name="Blanchard J."/>
            <person name="Woyke T."/>
        </authorList>
    </citation>
    <scope>NUCLEOTIDE SEQUENCE</scope>
    <source>
        <strain evidence="2">SYV1</strain>
    </source>
</reference>
<dbReference type="EMBL" id="MK072511">
    <property type="protein sequence ID" value="AYV86653.1"/>
    <property type="molecule type" value="Genomic_DNA"/>
</dbReference>
<evidence type="ECO:0000259" key="1">
    <source>
        <dbReference type="Pfam" id="PF01755"/>
    </source>
</evidence>
<dbReference type="CDD" id="cd06532">
    <property type="entry name" value="Glyco_transf_25"/>
    <property type="match status" value="1"/>
</dbReference>
<organism evidence="2">
    <name type="scientific">Sylvanvirus sp</name>
    <dbReference type="NCBI Taxonomy" id="2487774"/>
    <lineage>
        <taxon>Viruses</taxon>
    </lineage>
</organism>
<protein>
    <recommendedName>
        <fullName evidence="1">Glycosyl transferase family 25 domain-containing protein</fullName>
    </recommendedName>
</protein>